<reference evidence="1 2" key="1">
    <citation type="journal article" date="2017" name="Genome Biol. Evol.">
        <title>Phytophthora megakarya and P. palmivora, closely related causal agents of cacao black pod rot, underwent increases in genome sizes and gene numbers by different mechanisms.</title>
        <authorList>
            <person name="Ali S.S."/>
            <person name="Shao J."/>
            <person name="Lary D.J."/>
            <person name="Kronmiller B."/>
            <person name="Shen D."/>
            <person name="Strem M.D."/>
            <person name="Amoako-Attah I."/>
            <person name="Akrofi A.Y."/>
            <person name="Begoude B.A."/>
            <person name="Ten Hoopen G.M."/>
            <person name="Coulibaly K."/>
            <person name="Kebe B.I."/>
            <person name="Melnick R.L."/>
            <person name="Guiltinan M.J."/>
            <person name="Tyler B.M."/>
            <person name="Meinhardt L.W."/>
            <person name="Bailey B.A."/>
        </authorList>
    </citation>
    <scope>NUCLEOTIDE SEQUENCE [LARGE SCALE GENOMIC DNA]</scope>
    <source>
        <strain evidence="2">sbr112.9</strain>
    </source>
</reference>
<accession>A0A2P4XWM4</accession>
<keyword evidence="2" id="KW-1185">Reference proteome</keyword>
<sequence>MLIDNVIPTIKSKYPLFLQETEIQDGARCHVNLNDLAIIAPCKEDGWNIRVEFQPPSSPDLGILDLGYFCSIQALQYEESPSNIAELINVTIASCNTLKDSTLKVTFVSLQKVKECVIHDRGNNSYRRPHVGKAKLRKNELRDRSYVCDALVYLEAYEEVQ</sequence>
<evidence type="ECO:0000313" key="1">
    <source>
        <dbReference type="EMBL" id="POM69859.1"/>
    </source>
</evidence>
<dbReference type="PANTHER" id="PTHR47169">
    <property type="entry name" value="OS01G0541250 PROTEIN"/>
    <property type="match status" value="1"/>
</dbReference>
<dbReference type="InterPro" id="IPR036397">
    <property type="entry name" value="RNaseH_sf"/>
</dbReference>
<gene>
    <name evidence="1" type="ORF">PHPALM_13825</name>
</gene>
<protein>
    <submittedName>
        <fullName evidence="1">Uncharacterized protein</fullName>
    </submittedName>
</protein>
<dbReference type="Proteomes" id="UP000237271">
    <property type="component" value="Unassembled WGS sequence"/>
</dbReference>
<dbReference type="AlphaFoldDB" id="A0A2P4XWM4"/>
<proteinExistence type="predicted"/>
<dbReference type="EMBL" id="NCKW01007815">
    <property type="protein sequence ID" value="POM69859.1"/>
    <property type="molecule type" value="Genomic_DNA"/>
</dbReference>
<dbReference type="PANTHER" id="PTHR47169:SF2">
    <property type="entry name" value="OS01G0541250 PROTEIN"/>
    <property type="match status" value="1"/>
</dbReference>
<name>A0A2P4XWM4_9STRA</name>
<evidence type="ECO:0000313" key="2">
    <source>
        <dbReference type="Proteomes" id="UP000237271"/>
    </source>
</evidence>
<dbReference type="OrthoDB" id="125932at2759"/>
<dbReference type="Gene3D" id="3.30.420.10">
    <property type="entry name" value="Ribonuclease H-like superfamily/Ribonuclease H"/>
    <property type="match status" value="1"/>
</dbReference>
<dbReference type="GO" id="GO:0003676">
    <property type="term" value="F:nucleic acid binding"/>
    <property type="evidence" value="ECO:0007669"/>
    <property type="project" value="InterPro"/>
</dbReference>
<organism evidence="1 2">
    <name type="scientific">Phytophthora palmivora</name>
    <dbReference type="NCBI Taxonomy" id="4796"/>
    <lineage>
        <taxon>Eukaryota</taxon>
        <taxon>Sar</taxon>
        <taxon>Stramenopiles</taxon>
        <taxon>Oomycota</taxon>
        <taxon>Peronosporomycetes</taxon>
        <taxon>Peronosporales</taxon>
        <taxon>Peronosporaceae</taxon>
        <taxon>Phytophthora</taxon>
    </lineage>
</organism>
<comment type="caution">
    <text evidence="1">The sequence shown here is derived from an EMBL/GenBank/DDBJ whole genome shotgun (WGS) entry which is preliminary data.</text>
</comment>